<evidence type="ECO:0000313" key="3">
    <source>
        <dbReference type="EMBL" id="APF32656.1"/>
    </source>
</evidence>
<geneLocation type="plasmid" evidence="3">
    <name>pAM65-52-1-360K</name>
</geneLocation>
<sequence length="84" mass="9353">MKRTWIKVVVCSVLVIIGILIGYVTHVFIQEDISESSQNQVNTFQDEIGSNQRQPSFIEGGNSGFGTTKEYNEGEVESKDPESN</sequence>
<proteinExistence type="predicted"/>
<dbReference type="EMBL" id="CAAKHA010000028">
    <property type="protein sequence ID" value="VIJ07862.1"/>
    <property type="molecule type" value="Genomic_DNA"/>
</dbReference>
<evidence type="ECO:0000313" key="4">
    <source>
        <dbReference type="EMBL" id="VIJ07862.1"/>
    </source>
</evidence>
<keyword evidence="2" id="KW-1133">Transmembrane helix</keyword>
<feature type="region of interest" description="Disordered" evidence="1">
    <location>
        <begin position="48"/>
        <end position="84"/>
    </location>
</feature>
<reference evidence="3" key="1">
    <citation type="journal article" date="2017" name="Res. Microbiol.">
        <title>Comparative genomics of extrachromosomal elements in Bacillus thuringiensis subsp. israelensis.</title>
        <authorList>
            <person name="Bolotin A."/>
            <person name="Gillis A."/>
            <person name="Sanchis V."/>
            <person name="Nielsen-LeRoux C."/>
            <person name="Mahillon J."/>
            <person name="Lereclus D."/>
            <person name="Sorokin A."/>
        </authorList>
    </citation>
    <scope>NUCLEOTIDE SEQUENCE</scope>
    <source>
        <strain evidence="3">AM65-52</strain>
        <plasmid evidence="3">pAM65-52-1-360K</plasmid>
    </source>
</reference>
<accession>A0A1L2Z0S5</accession>
<organism evidence="3">
    <name type="scientific">Bacillus thuringiensis subsp. israelensis</name>
    <dbReference type="NCBI Taxonomy" id="1430"/>
    <lineage>
        <taxon>Bacteria</taxon>
        <taxon>Bacillati</taxon>
        <taxon>Bacillota</taxon>
        <taxon>Bacilli</taxon>
        <taxon>Bacillales</taxon>
        <taxon>Bacillaceae</taxon>
        <taxon>Bacillus</taxon>
        <taxon>Bacillus cereus group</taxon>
    </lineage>
</organism>
<protein>
    <submittedName>
        <fullName evidence="3">Uncharacterized protein</fullName>
    </submittedName>
</protein>
<keyword evidence="2" id="KW-0812">Transmembrane</keyword>
<evidence type="ECO:0000313" key="5">
    <source>
        <dbReference type="Proteomes" id="UP000508034"/>
    </source>
</evidence>
<feature type="transmembrane region" description="Helical" evidence="2">
    <location>
        <begin position="6"/>
        <end position="29"/>
    </location>
</feature>
<keyword evidence="2" id="KW-0472">Membrane</keyword>
<dbReference type="RefSeq" id="WP_000831889.1">
    <property type="nucleotide sequence ID" value="NZ_CAAKHA010000028.1"/>
</dbReference>
<dbReference type="EMBL" id="CP013276">
    <property type="protein sequence ID" value="APF32656.1"/>
    <property type="molecule type" value="Genomic_DNA"/>
</dbReference>
<evidence type="ECO:0000256" key="2">
    <source>
        <dbReference type="SAM" id="Phobius"/>
    </source>
</evidence>
<dbReference type="Proteomes" id="UP000508034">
    <property type="component" value="Unassembled WGS sequence"/>
</dbReference>
<gene>
    <name evidence="3" type="ORF">ATN07_29595</name>
    <name evidence="4" type="ORF">BTAR23_AR23_05958</name>
</gene>
<evidence type="ECO:0000256" key="1">
    <source>
        <dbReference type="SAM" id="MobiDB-lite"/>
    </source>
</evidence>
<feature type="compositionally biased region" description="Basic and acidic residues" evidence="1">
    <location>
        <begin position="70"/>
        <end position="84"/>
    </location>
</feature>
<keyword evidence="3" id="KW-0614">Plasmid</keyword>
<dbReference type="AlphaFoldDB" id="A0A1L2Z0S5"/>
<name>A0A1L2Z0S5_BACTI</name>
<reference evidence="4 5" key="2">
    <citation type="submission" date="2019-04" db="EMBL/GenBank/DDBJ databases">
        <authorList>
            <person name="Patino-Navarrete R."/>
            <person name="Patino Navarrete R."/>
        </authorList>
    </citation>
    <scope>NUCLEOTIDE SEQUENCE [LARGE SCALE GENOMIC DNA]</scope>
    <source>
        <strain evidence="4">Bacillus thuringiensis strain AR23</strain>
    </source>
</reference>